<gene>
    <name evidence="1" type="ORF">CYNAS_LOCUS20</name>
</gene>
<evidence type="ECO:0000313" key="2">
    <source>
        <dbReference type="Proteomes" id="UP001176961"/>
    </source>
</evidence>
<comment type="caution">
    <text evidence="1">The sequence shown here is derived from an EMBL/GenBank/DDBJ whole genome shotgun (WGS) entry which is preliminary data.</text>
</comment>
<dbReference type="EMBL" id="CATQJL010000001">
    <property type="protein sequence ID" value="CAJ0588037.1"/>
    <property type="molecule type" value="Genomic_DNA"/>
</dbReference>
<accession>A0AA36GBV5</accession>
<protein>
    <submittedName>
        <fullName evidence="1">Uncharacterized protein</fullName>
    </submittedName>
</protein>
<dbReference type="AlphaFoldDB" id="A0AA36GBV5"/>
<evidence type="ECO:0000313" key="1">
    <source>
        <dbReference type="EMBL" id="CAJ0588037.1"/>
    </source>
</evidence>
<proteinExistence type="predicted"/>
<reference evidence="1" key="1">
    <citation type="submission" date="2023-07" db="EMBL/GenBank/DDBJ databases">
        <authorList>
            <consortium name="CYATHOMIX"/>
        </authorList>
    </citation>
    <scope>NUCLEOTIDE SEQUENCE</scope>
    <source>
        <strain evidence="1">N/A</strain>
    </source>
</reference>
<sequence>MEECHASQVLSRLARTHSTTMFRHELSFQPLLHLTKVCSEAAGAGAVAGDEQFIANLAKEMVSVDLLFLVYGTLYTNLGRNICA</sequence>
<keyword evidence="2" id="KW-1185">Reference proteome</keyword>
<dbReference type="Proteomes" id="UP001176961">
    <property type="component" value="Unassembled WGS sequence"/>
</dbReference>
<name>A0AA36GBV5_CYLNA</name>
<organism evidence="1 2">
    <name type="scientific">Cylicocyclus nassatus</name>
    <name type="common">Nematode worm</name>
    <dbReference type="NCBI Taxonomy" id="53992"/>
    <lineage>
        <taxon>Eukaryota</taxon>
        <taxon>Metazoa</taxon>
        <taxon>Ecdysozoa</taxon>
        <taxon>Nematoda</taxon>
        <taxon>Chromadorea</taxon>
        <taxon>Rhabditida</taxon>
        <taxon>Rhabditina</taxon>
        <taxon>Rhabditomorpha</taxon>
        <taxon>Strongyloidea</taxon>
        <taxon>Strongylidae</taxon>
        <taxon>Cylicocyclus</taxon>
    </lineage>
</organism>